<name>A0A7K4HNQ9_9EURY</name>
<evidence type="ECO:0000313" key="2">
    <source>
        <dbReference type="EMBL" id="NVO66869.1"/>
    </source>
</evidence>
<proteinExistence type="predicted"/>
<dbReference type="SUPFAM" id="SSF88802">
    <property type="entry name" value="Pre-PUA domain"/>
    <property type="match status" value="1"/>
</dbReference>
<dbReference type="EMBL" id="JABXWR010000001">
    <property type="protein sequence ID" value="NVO66869.1"/>
    <property type="molecule type" value="Genomic_DNA"/>
</dbReference>
<reference evidence="2 3" key="1">
    <citation type="submission" date="2020-06" db="EMBL/GenBank/DDBJ databases">
        <title>Methanofollis fontis sp. nov., a methanogen isolated from marine sediments near a cold seep at Four-Way Closure Ridge offshore southwestern Taiwan.</title>
        <authorList>
            <person name="Chen S.-C."/>
            <person name="Teng N.-H."/>
            <person name="Lin Y.-S."/>
            <person name="Lai M.-C."/>
            <person name="Chen H.-H."/>
            <person name="Wang C.-C."/>
        </authorList>
    </citation>
    <scope>NUCLEOTIDE SEQUENCE [LARGE SCALE GENOMIC DNA]</scope>
    <source>
        <strain evidence="2 3">DSM 2702</strain>
    </source>
</reference>
<dbReference type="InterPro" id="IPR038250">
    <property type="entry name" value="TGT_C2_sf"/>
</dbReference>
<dbReference type="InterPro" id="IPR029402">
    <property type="entry name" value="TGT_C2"/>
</dbReference>
<gene>
    <name evidence="2" type="ORF">HWN36_06005</name>
</gene>
<dbReference type="Pfam" id="PF01472">
    <property type="entry name" value="PUA"/>
    <property type="match status" value="1"/>
</dbReference>
<dbReference type="Gene3D" id="3.10.450.90">
    <property type="entry name" value="ArcTGT, C2 domain"/>
    <property type="match status" value="1"/>
</dbReference>
<dbReference type="GO" id="GO:0003723">
    <property type="term" value="F:RNA binding"/>
    <property type="evidence" value="ECO:0007669"/>
    <property type="project" value="InterPro"/>
</dbReference>
<dbReference type="Pfam" id="PF14810">
    <property type="entry name" value="TGT_C2"/>
    <property type="match status" value="1"/>
</dbReference>
<dbReference type="NCBIfam" id="TIGR00451">
    <property type="entry name" value="unchar_dom_2"/>
    <property type="match status" value="1"/>
</dbReference>
<comment type="caution">
    <text evidence="2">The sequence shown here is derived from an EMBL/GenBank/DDBJ whole genome shotgun (WGS) entry which is preliminary data.</text>
</comment>
<dbReference type="InterPro" id="IPR002478">
    <property type="entry name" value="PUA"/>
</dbReference>
<feature type="domain" description="PUA" evidence="1">
    <location>
        <begin position="103"/>
        <end position="177"/>
    </location>
</feature>
<dbReference type="InterPro" id="IPR015947">
    <property type="entry name" value="PUA-like_sf"/>
</dbReference>
<dbReference type="SUPFAM" id="SSF88697">
    <property type="entry name" value="PUA domain-like"/>
    <property type="match status" value="1"/>
</dbReference>
<accession>A0A7K4HNQ9</accession>
<dbReference type="Gene3D" id="2.30.130.10">
    <property type="entry name" value="PUA domain"/>
    <property type="match status" value="1"/>
</dbReference>
<dbReference type="PROSITE" id="PS50890">
    <property type="entry name" value="PUA"/>
    <property type="match status" value="1"/>
</dbReference>
<evidence type="ECO:0000259" key="1">
    <source>
        <dbReference type="SMART" id="SM00359"/>
    </source>
</evidence>
<organism evidence="2 3">
    <name type="scientific">Methanofollis tationis</name>
    <dbReference type="NCBI Taxonomy" id="81417"/>
    <lineage>
        <taxon>Archaea</taxon>
        <taxon>Methanobacteriati</taxon>
        <taxon>Methanobacteriota</taxon>
        <taxon>Stenosarchaea group</taxon>
        <taxon>Methanomicrobia</taxon>
        <taxon>Methanomicrobiales</taxon>
        <taxon>Methanomicrobiaceae</taxon>
        <taxon>Methanofollis</taxon>
    </lineage>
</organism>
<dbReference type="InterPro" id="IPR004521">
    <property type="entry name" value="Uncharacterised_CHP00451"/>
</dbReference>
<sequence length="177" mass="19110">MPSQPGHIFQKQQKRSLFSVLTGASKDSAERQVRAIADFQFGRGAGAALFPPGCRYVRSKTRRVRQVMIGEERIVTLRAQDGRFTLGIEGARRLAAAMPAPAYRVRIAEEVAGYIAQGKNAFAKHIAAADPEIRPGDEVILVRDGDEVIATGEAVLSGAEMLAFNYGVAVNVRKGGK</sequence>
<dbReference type="SMART" id="SM00359">
    <property type="entry name" value="PUA"/>
    <property type="match status" value="1"/>
</dbReference>
<protein>
    <submittedName>
        <fullName evidence="2">Pseudouridine synthase</fullName>
    </submittedName>
</protein>
<keyword evidence="3" id="KW-1185">Reference proteome</keyword>
<dbReference type="CDD" id="cd21149">
    <property type="entry name" value="PUA_archaeosine_TGT"/>
    <property type="match status" value="1"/>
</dbReference>
<dbReference type="AlphaFoldDB" id="A0A7K4HNQ9"/>
<dbReference type="Proteomes" id="UP000570823">
    <property type="component" value="Unassembled WGS sequence"/>
</dbReference>
<dbReference type="OrthoDB" id="7576at2157"/>
<dbReference type="InterPro" id="IPR036974">
    <property type="entry name" value="PUA_sf"/>
</dbReference>
<evidence type="ECO:0000313" key="3">
    <source>
        <dbReference type="Proteomes" id="UP000570823"/>
    </source>
</evidence>